<dbReference type="InterPro" id="IPR039258">
    <property type="entry name" value="ZNF511"/>
</dbReference>
<evidence type="ECO:0000313" key="3">
    <source>
        <dbReference type="EMBL" id="KAF6839692.1"/>
    </source>
</evidence>
<feature type="region of interest" description="Disordered" evidence="1">
    <location>
        <begin position="251"/>
        <end position="270"/>
    </location>
</feature>
<dbReference type="AlphaFoldDB" id="A0A8H6KXV8"/>
<accession>A0A8H6KXV8</accession>
<proteinExistence type="predicted"/>
<feature type="region of interest" description="Disordered" evidence="1">
    <location>
        <begin position="166"/>
        <end position="246"/>
    </location>
</feature>
<keyword evidence="4" id="KW-1185">Reference proteome</keyword>
<dbReference type="PROSITE" id="PS00028">
    <property type="entry name" value="ZINC_FINGER_C2H2_1"/>
    <property type="match status" value="1"/>
</dbReference>
<comment type="caution">
    <text evidence="3">The sequence shown here is derived from an EMBL/GenBank/DDBJ whole genome shotgun (WGS) entry which is preliminary data.</text>
</comment>
<dbReference type="PANTHER" id="PTHR21354:SF0">
    <property type="entry name" value="ZINC FINGER PROTEIN 511"/>
    <property type="match status" value="1"/>
</dbReference>
<dbReference type="PANTHER" id="PTHR21354">
    <property type="entry name" value="ZINC FINGER PROTEIN 511"/>
    <property type="match status" value="1"/>
</dbReference>
<reference evidence="3" key="1">
    <citation type="journal article" date="2020" name="Phytopathology">
        <title>Genome Sequence Resources of Colletotrichum truncatum, C. plurivorum, C. musicola, and C. sojae: Four Species Pathogenic to Soybean (Glycine max).</title>
        <authorList>
            <person name="Rogerio F."/>
            <person name="Boufleur T.R."/>
            <person name="Ciampi-Guillardi M."/>
            <person name="Sukno S.A."/>
            <person name="Thon M.R."/>
            <person name="Massola Junior N.S."/>
            <person name="Baroncelli R."/>
        </authorList>
    </citation>
    <scope>NUCLEOTIDE SEQUENCE</scope>
    <source>
        <strain evidence="3">LFN00145</strain>
    </source>
</reference>
<sequence>MKRSREVEEESSVGRNAAGDQTSSRTVDADDRLTKFAELEPSVDGPAGDTAMKCFLPPHREALTFKSYDEYEAHYIKAHTNRCIECGRNLPSEHLLNVHHEECHDSIAAVRRERGEHTYSCFVEGCERKCMTPQKRRMHLIDKHMYPKNFFFAVTREGIDGRRSLLVEGGHHRRKSSSVNVKDSKRKSSLQDPSSSKGQSQQSVEGHEKKEDGASTQKQDASTEPTAQHAPTERPDTEMEDLAGAMSALQFVPNSVRFGRGGGRAGFAKR</sequence>
<feature type="region of interest" description="Disordered" evidence="1">
    <location>
        <begin position="1"/>
        <end position="35"/>
    </location>
</feature>
<feature type="domain" description="C2H2-type" evidence="2">
    <location>
        <begin position="83"/>
        <end position="104"/>
    </location>
</feature>
<dbReference type="SMART" id="SM00355">
    <property type="entry name" value="ZnF_C2H2"/>
    <property type="match status" value="2"/>
</dbReference>
<dbReference type="EMBL" id="WIGO01000011">
    <property type="protein sequence ID" value="KAF6839692.1"/>
    <property type="molecule type" value="Genomic_DNA"/>
</dbReference>
<protein>
    <submittedName>
        <fullName evidence="3">C2H2 type zinc finger domain protein</fullName>
    </submittedName>
</protein>
<evidence type="ECO:0000256" key="1">
    <source>
        <dbReference type="SAM" id="MobiDB-lite"/>
    </source>
</evidence>
<gene>
    <name evidence="3" type="ORF">CPLU01_01564</name>
</gene>
<evidence type="ECO:0000313" key="4">
    <source>
        <dbReference type="Proteomes" id="UP000654918"/>
    </source>
</evidence>
<dbReference type="Proteomes" id="UP000654918">
    <property type="component" value="Unassembled WGS sequence"/>
</dbReference>
<evidence type="ECO:0000259" key="2">
    <source>
        <dbReference type="PROSITE" id="PS00028"/>
    </source>
</evidence>
<organism evidence="3 4">
    <name type="scientific">Colletotrichum plurivorum</name>
    <dbReference type="NCBI Taxonomy" id="2175906"/>
    <lineage>
        <taxon>Eukaryota</taxon>
        <taxon>Fungi</taxon>
        <taxon>Dikarya</taxon>
        <taxon>Ascomycota</taxon>
        <taxon>Pezizomycotina</taxon>
        <taxon>Sordariomycetes</taxon>
        <taxon>Hypocreomycetidae</taxon>
        <taxon>Glomerellales</taxon>
        <taxon>Glomerellaceae</taxon>
        <taxon>Colletotrichum</taxon>
        <taxon>Colletotrichum orchidearum species complex</taxon>
    </lineage>
</organism>
<dbReference type="InterPro" id="IPR013087">
    <property type="entry name" value="Znf_C2H2_type"/>
</dbReference>
<name>A0A8H6KXV8_9PEZI</name>
<feature type="compositionally biased region" description="Polar residues" evidence="1">
    <location>
        <begin position="190"/>
        <end position="204"/>
    </location>
</feature>
<feature type="compositionally biased region" description="Polar residues" evidence="1">
    <location>
        <begin position="214"/>
        <end position="226"/>
    </location>
</feature>
<feature type="compositionally biased region" description="Gly residues" evidence="1">
    <location>
        <begin position="259"/>
        <end position="270"/>
    </location>
</feature>